<gene>
    <name evidence="2" type="ORF">OJ962_26695</name>
</gene>
<name>A0ABT4RSA2_9ACTN</name>
<dbReference type="Proteomes" id="UP001147700">
    <property type="component" value="Unassembled WGS sequence"/>
</dbReference>
<dbReference type="InterPro" id="IPR000792">
    <property type="entry name" value="Tscrpt_reg_LuxR_C"/>
</dbReference>
<dbReference type="PRINTS" id="PR00038">
    <property type="entry name" value="HTHLUXR"/>
</dbReference>
<feature type="domain" description="HTH luxR-type" evidence="1">
    <location>
        <begin position="704"/>
        <end position="769"/>
    </location>
</feature>
<comment type="caution">
    <text evidence="2">The sequence shown here is derived from an EMBL/GenBank/DDBJ whole genome shotgun (WGS) entry which is preliminary data.</text>
</comment>
<dbReference type="InterPro" id="IPR036388">
    <property type="entry name" value="WH-like_DNA-bd_sf"/>
</dbReference>
<dbReference type="Gene3D" id="3.40.50.300">
    <property type="entry name" value="P-loop containing nucleotide triphosphate hydrolases"/>
    <property type="match status" value="1"/>
</dbReference>
<dbReference type="InterPro" id="IPR019734">
    <property type="entry name" value="TPR_rpt"/>
</dbReference>
<evidence type="ECO:0000313" key="3">
    <source>
        <dbReference type="Proteomes" id="UP001147700"/>
    </source>
</evidence>
<dbReference type="SMART" id="SM00421">
    <property type="entry name" value="HTH_LUXR"/>
    <property type="match status" value="1"/>
</dbReference>
<dbReference type="PANTHER" id="PTHR12558">
    <property type="entry name" value="CELL DIVISION CYCLE 16,23,27"/>
    <property type="match status" value="1"/>
</dbReference>
<dbReference type="Pfam" id="PF14559">
    <property type="entry name" value="TPR_19"/>
    <property type="match status" value="1"/>
</dbReference>
<keyword evidence="3" id="KW-1185">Reference proteome</keyword>
<proteinExistence type="predicted"/>
<evidence type="ECO:0000259" key="1">
    <source>
        <dbReference type="PROSITE" id="PS50043"/>
    </source>
</evidence>
<evidence type="ECO:0000313" key="2">
    <source>
        <dbReference type="EMBL" id="MDA0141115.1"/>
    </source>
</evidence>
<dbReference type="PROSITE" id="PS00622">
    <property type="entry name" value="HTH_LUXR_1"/>
    <property type="match status" value="1"/>
</dbReference>
<dbReference type="InterPro" id="IPR011990">
    <property type="entry name" value="TPR-like_helical_dom_sf"/>
</dbReference>
<sequence length="770" mass="81382">MVGREPELKTIEAAVRELRSTAFLALHGEPGIGKTTLLQALADRAQAERVRVTHDLGDLRPPVVAIVDDADDEAAALAALLRKPPGGGVLVAFAYRRTPPPLLGALESAARRGLLTELPLAPLSQGEMAGFPPVAQRLSGGNPFYLTELAQHPRGVPPAIVASVQAELSALSEAARALAEGVAVAGEDLDLALAAGGLDEDLAALDEAIHAGVLKGSARRYRFRHPIARLAAYECTSPGRRLAAHARAADALRDGPAKDRAHHLERCAKAGDDEAIAVLVEAAREAPPEVAARWYATAQRLKRDRRHSLLVPLAHALAATGRLEQARDALQEALGLVPGDERLIAALATCEHLLGRHAAAHARLSALPEHDVAQLVDALYQPDYAALKSRAKRAVAQDPGNASAWALLALAHGTLGELTTAEEALDEAVALVDATPDEQLTDAAYYLGFAEYMCERDADAIRHFRRASHGQFRLPMLVGLAHALERQGRLGEALAVAERAVEGARHDQLLSWARAEEGYIAAVMGERERASTSALEASALATQLDRSFFTVATHGLAAATFLEAGEPDRALEQVRLTGTALDPGRHALLLLVAAGAEAALGRPEIAAQRLMEAAALAEPLPLRVPRDRVLLARAAMTGDPTLADAVVDSPFPLHAAQAHLIRGIALGSAADLVAAQAVPGARRLHDEAAQALRRLGQKAPGRQRRAAPGELSGREREIATLVAQGRSNREIAAELFLAEKTVEGHLTNIFAKCGVSSRAALAAHMARAYA</sequence>
<dbReference type="SUPFAM" id="SSF46894">
    <property type="entry name" value="C-terminal effector domain of the bipartite response regulators"/>
    <property type="match status" value="1"/>
</dbReference>
<dbReference type="SMART" id="SM00028">
    <property type="entry name" value="TPR"/>
    <property type="match status" value="3"/>
</dbReference>
<organism evidence="2 3">
    <name type="scientific">Solirubrobacter deserti</name>
    <dbReference type="NCBI Taxonomy" id="2282478"/>
    <lineage>
        <taxon>Bacteria</taxon>
        <taxon>Bacillati</taxon>
        <taxon>Actinomycetota</taxon>
        <taxon>Thermoleophilia</taxon>
        <taxon>Solirubrobacterales</taxon>
        <taxon>Solirubrobacteraceae</taxon>
        <taxon>Solirubrobacter</taxon>
    </lineage>
</organism>
<dbReference type="EMBL" id="JAPCID010000050">
    <property type="protein sequence ID" value="MDA0141115.1"/>
    <property type="molecule type" value="Genomic_DNA"/>
</dbReference>
<dbReference type="Pfam" id="PF00196">
    <property type="entry name" value="GerE"/>
    <property type="match status" value="1"/>
</dbReference>
<dbReference type="CDD" id="cd06170">
    <property type="entry name" value="LuxR_C_like"/>
    <property type="match status" value="1"/>
</dbReference>
<dbReference type="PANTHER" id="PTHR12558:SF33">
    <property type="entry name" value="BLL7664 PROTEIN"/>
    <property type="match status" value="1"/>
</dbReference>
<dbReference type="SUPFAM" id="SSF48452">
    <property type="entry name" value="TPR-like"/>
    <property type="match status" value="2"/>
</dbReference>
<dbReference type="InterPro" id="IPR027417">
    <property type="entry name" value="P-loop_NTPase"/>
</dbReference>
<dbReference type="InterPro" id="IPR016032">
    <property type="entry name" value="Sig_transdc_resp-reg_C-effctor"/>
</dbReference>
<dbReference type="Gene3D" id="1.25.40.10">
    <property type="entry name" value="Tetratricopeptide repeat domain"/>
    <property type="match status" value="2"/>
</dbReference>
<dbReference type="Pfam" id="PF13181">
    <property type="entry name" value="TPR_8"/>
    <property type="match status" value="1"/>
</dbReference>
<accession>A0ABT4RSA2</accession>
<protein>
    <submittedName>
        <fullName evidence="2">LuxR C-terminal-related transcriptional regulator</fullName>
    </submittedName>
</protein>
<dbReference type="PROSITE" id="PS50043">
    <property type="entry name" value="HTH_LUXR_2"/>
    <property type="match status" value="1"/>
</dbReference>
<reference evidence="2" key="1">
    <citation type="submission" date="2022-10" db="EMBL/GenBank/DDBJ databases">
        <title>The WGS of Solirubrobacter sp. CPCC 204708.</title>
        <authorList>
            <person name="Jiang Z."/>
        </authorList>
    </citation>
    <scope>NUCLEOTIDE SEQUENCE</scope>
    <source>
        <strain evidence="2">CPCC 204708</strain>
    </source>
</reference>
<dbReference type="SUPFAM" id="SSF52540">
    <property type="entry name" value="P-loop containing nucleoside triphosphate hydrolases"/>
    <property type="match status" value="1"/>
</dbReference>
<dbReference type="Gene3D" id="1.10.10.10">
    <property type="entry name" value="Winged helix-like DNA-binding domain superfamily/Winged helix DNA-binding domain"/>
    <property type="match status" value="1"/>
</dbReference>